<dbReference type="InterPro" id="IPR014710">
    <property type="entry name" value="RmlC-like_jellyroll"/>
</dbReference>
<dbReference type="SUPFAM" id="SSF51182">
    <property type="entry name" value="RmlC-like cupins"/>
    <property type="match status" value="1"/>
</dbReference>
<organism evidence="2 3">
    <name type="scientific">Ramlibacter albus</name>
    <dbReference type="NCBI Taxonomy" id="2079448"/>
    <lineage>
        <taxon>Bacteria</taxon>
        <taxon>Pseudomonadati</taxon>
        <taxon>Pseudomonadota</taxon>
        <taxon>Betaproteobacteria</taxon>
        <taxon>Burkholderiales</taxon>
        <taxon>Comamonadaceae</taxon>
        <taxon>Ramlibacter</taxon>
    </lineage>
</organism>
<accession>A0A923S3F5</accession>
<protein>
    <submittedName>
        <fullName evidence="2">Cupin domain-containing protein</fullName>
    </submittedName>
</protein>
<comment type="caution">
    <text evidence="2">The sequence shown here is derived from an EMBL/GenBank/DDBJ whole genome shotgun (WGS) entry which is preliminary data.</text>
</comment>
<evidence type="ECO:0000313" key="2">
    <source>
        <dbReference type="EMBL" id="MBC5765788.1"/>
    </source>
</evidence>
<sequence>MNEERYFRLGERLKALSADPATAADPIKRMFLCDGEQVSANVSILADSGDVIHIQPDHDELVLILDGECGFRVGDETRRVREGDLIFIPQGTVHGPVIDNGPIALLSVFAPFYDRKRKNILWSRDGFA</sequence>
<dbReference type="Proteomes" id="UP000596827">
    <property type="component" value="Unassembled WGS sequence"/>
</dbReference>
<keyword evidence="3" id="KW-1185">Reference proteome</keyword>
<dbReference type="Gene3D" id="2.60.120.10">
    <property type="entry name" value="Jelly Rolls"/>
    <property type="match status" value="1"/>
</dbReference>
<dbReference type="EMBL" id="JACORU010000005">
    <property type="protein sequence ID" value="MBC5765788.1"/>
    <property type="molecule type" value="Genomic_DNA"/>
</dbReference>
<gene>
    <name evidence="2" type="ORF">H8R02_15070</name>
</gene>
<name>A0A923S3F5_9BURK</name>
<dbReference type="RefSeq" id="WP_187082261.1">
    <property type="nucleotide sequence ID" value="NZ_JACORU010000005.1"/>
</dbReference>
<dbReference type="Pfam" id="PF07883">
    <property type="entry name" value="Cupin_2"/>
    <property type="match status" value="1"/>
</dbReference>
<reference evidence="2" key="1">
    <citation type="submission" date="2020-08" db="EMBL/GenBank/DDBJ databases">
        <title>Ramlibacter sp. GTP1 16S ribosomal RNA gene genome sequencing and assembly.</title>
        <authorList>
            <person name="Kang M."/>
        </authorList>
    </citation>
    <scope>NUCLEOTIDE SEQUENCE</scope>
    <source>
        <strain evidence="2">GTP1</strain>
    </source>
</reference>
<dbReference type="InterPro" id="IPR013096">
    <property type="entry name" value="Cupin_2"/>
</dbReference>
<proteinExistence type="predicted"/>
<evidence type="ECO:0000259" key="1">
    <source>
        <dbReference type="Pfam" id="PF07883"/>
    </source>
</evidence>
<evidence type="ECO:0000313" key="3">
    <source>
        <dbReference type="Proteomes" id="UP000596827"/>
    </source>
</evidence>
<dbReference type="InterPro" id="IPR011051">
    <property type="entry name" value="RmlC_Cupin_sf"/>
</dbReference>
<dbReference type="AlphaFoldDB" id="A0A923S3F5"/>
<feature type="domain" description="Cupin type-2" evidence="1">
    <location>
        <begin position="52"/>
        <end position="109"/>
    </location>
</feature>